<keyword evidence="2" id="KW-1133">Transmembrane helix</keyword>
<evidence type="ECO:0000313" key="3">
    <source>
        <dbReference type="EMBL" id="AZN29669.1"/>
    </source>
</evidence>
<dbReference type="OrthoDB" id="3267329at2"/>
<proteinExistence type="predicted"/>
<dbReference type="EMBL" id="CP034438">
    <property type="protein sequence ID" value="AZN29669.1"/>
    <property type="molecule type" value="Genomic_DNA"/>
</dbReference>
<feature type="region of interest" description="Disordered" evidence="1">
    <location>
        <begin position="1"/>
        <end position="55"/>
    </location>
</feature>
<evidence type="ECO:0000313" key="4">
    <source>
        <dbReference type="Proteomes" id="UP000270021"/>
    </source>
</evidence>
<dbReference type="Proteomes" id="UP000270021">
    <property type="component" value="Chromosome"/>
</dbReference>
<gene>
    <name evidence="3" type="ORF">EJO69_04630</name>
</gene>
<keyword evidence="2" id="KW-0472">Membrane</keyword>
<feature type="compositionally biased region" description="Basic and acidic residues" evidence="1">
    <location>
        <begin position="1"/>
        <end position="22"/>
    </location>
</feature>
<name>A0A3Q8WTB7_9ACTO</name>
<dbReference type="KEGG" id="fsl:EJO69_04630"/>
<organism evidence="3 4">
    <name type="scientific">Flaviflexus salsibiostraticola</name>
    <dbReference type="NCBI Taxonomy" id="1282737"/>
    <lineage>
        <taxon>Bacteria</taxon>
        <taxon>Bacillati</taxon>
        <taxon>Actinomycetota</taxon>
        <taxon>Actinomycetes</taxon>
        <taxon>Actinomycetales</taxon>
        <taxon>Actinomycetaceae</taxon>
        <taxon>Flaviflexus</taxon>
    </lineage>
</organism>
<dbReference type="RefSeq" id="WP_126039745.1">
    <property type="nucleotide sequence ID" value="NZ_CP034438.1"/>
</dbReference>
<reference evidence="3 4" key="1">
    <citation type="submission" date="2018-12" db="EMBL/GenBank/DDBJ databases">
        <title>Complete genome sequence of Flaviflexus salsibiostraticola KCTC 33148.</title>
        <authorList>
            <person name="Bae J.-W."/>
        </authorList>
    </citation>
    <scope>NUCLEOTIDE SEQUENCE [LARGE SCALE GENOMIC DNA]</scope>
    <source>
        <strain evidence="3 4">KCTC 33148</strain>
    </source>
</reference>
<evidence type="ECO:0000256" key="1">
    <source>
        <dbReference type="SAM" id="MobiDB-lite"/>
    </source>
</evidence>
<protein>
    <submittedName>
        <fullName evidence="3">Uncharacterized protein</fullName>
    </submittedName>
</protein>
<dbReference type="AlphaFoldDB" id="A0A3Q8WTB7"/>
<accession>A0A3Q8WTB7</accession>
<keyword evidence="4" id="KW-1185">Reference proteome</keyword>
<feature type="transmembrane region" description="Helical" evidence="2">
    <location>
        <begin position="61"/>
        <end position="83"/>
    </location>
</feature>
<keyword evidence="2" id="KW-0812">Transmembrane</keyword>
<evidence type="ECO:0000256" key="2">
    <source>
        <dbReference type="SAM" id="Phobius"/>
    </source>
</evidence>
<sequence>MNSDERDSEQAPDQRPDHRQDPESTGPPAAGRSDGGPPAAATDAQAIGSAQAGPSGGSRTAVIIAVLAVVTILLIALGIWWWADRSSDAAEGAPSSNEAVTRFVDAVNADLPGVLDTMSPAEQRHASSFTLLLMRYSGGPAMSEGEAFETIQDNLGRYADVIDQTMVVEDVEEVRMADDMTAAVVTDGSVTLEIVDIDGFADITADIISENYPDEQLERLGVSNTEELAEAISEELEGGQTSYSRQFSPTAPLILVTVDERGWFISPAASAAAYANTDFFTDPAARQDFIQRNGELTLLAPQRSESPEAAVSDFAEALAEKPLDDALGHLPIGEQRGLGLSLYLAGIPQIQELSLGDLLTLSNLSTVTDEVSDHSALSILQSLTLRANPFLTGQAMEVVLEDGQLTVGTCESVDVSAFLGAGAPVGAFAVLQDDTGWSVSLVGTVLNAAAAAAEAGPEGLVGDLDGCFAP</sequence>